<sequence>MVKGKARRQPVVSVLSDNASPGAPTSMDIMLGWFTHPGNVLRWRSELRAEMCREVVALMQDAGIMHRKVPFVRYKMDAIEKKYIAAKQWLLETGMHDAYVRGKASQEVKVQVQKMCPSFKVLDPVMRGVPFSKKNQETISIDGDSAEDNTDAREDSTTVADSVESGSDGPIDLGAASSSDEETQWQDAVTVPLFDKQPRVGESKQQEDELEEKRPAAKDTSQDEETQERSEANVALSPPQAHAPQRKRPGRPPKVLPEAKKPQVSAVKNRLKSAAATAMAAIRENSTPPTIKETKKKGGRPASATTKTASATTAAKKTTSAKQAKAVGKTTPTTTTAKKTTAAKSTKAVGKTAAKEQSTATQTDNAKRTATTKRKTAEEPPSAAKRTRTQEEGHQEQAANQVNHEETGEIEREAVIKRVQDEQRQRHEMFELERAKVECELEAKQVQLLFEKAAARKKLAQMGVSPGEIDRILPL</sequence>
<proteinExistence type="predicted"/>
<feature type="compositionally biased region" description="Basic and acidic residues" evidence="1">
    <location>
        <begin position="403"/>
        <end position="412"/>
    </location>
</feature>
<protein>
    <submittedName>
        <fullName evidence="2">Uncharacterized protein</fullName>
    </submittedName>
</protein>
<dbReference type="PANTHER" id="PTHR33324">
    <property type="entry name" value="EXPRESSED PROTEIN"/>
    <property type="match status" value="1"/>
</dbReference>
<accession>A0A8T1WFF7</accession>
<keyword evidence="3" id="KW-1185">Reference proteome</keyword>
<dbReference type="AlphaFoldDB" id="A0A8T1WFF7"/>
<feature type="compositionally biased region" description="Basic and acidic residues" evidence="1">
    <location>
        <begin position="196"/>
        <end position="231"/>
    </location>
</feature>
<dbReference type="PANTHER" id="PTHR33324:SF2">
    <property type="entry name" value="MYB_SANT-LIKE DNA-BINDING DOMAIN-CONTAINING PROTEIN"/>
    <property type="match status" value="1"/>
</dbReference>
<feature type="region of interest" description="Disordered" evidence="1">
    <location>
        <begin position="133"/>
        <end position="412"/>
    </location>
</feature>
<dbReference type="Proteomes" id="UP000693981">
    <property type="component" value="Unassembled WGS sequence"/>
</dbReference>
<dbReference type="OrthoDB" id="96345at2759"/>
<evidence type="ECO:0000313" key="3">
    <source>
        <dbReference type="Proteomes" id="UP000693981"/>
    </source>
</evidence>
<evidence type="ECO:0000256" key="1">
    <source>
        <dbReference type="SAM" id="MobiDB-lite"/>
    </source>
</evidence>
<organism evidence="2 3">
    <name type="scientific">Phytophthora boehmeriae</name>
    <dbReference type="NCBI Taxonomy" id="109152"/>
    <lineage>
        <taxon>Eukaryota</taxon>
        <taxon>Sar</taxon>
        <taxon>Stramenopiles</taxon>
        <taxon>Oomycota</taxon>
        <taxon>Peronosporomycetes</taxon>
        <taxon>Peronosporales</taxon>
        <taxon>Peronosporaceae</taxon>
        <taxon>Phytophthora</taxon>
    </lineage>
</organism>
<dbReference type="EMBL" id="JAGDFL010000329">
    <property type="protein sequence ID" value="KAG7392902.1"/>
    <property type="molecule type" value="Genomic_DNA"/>
</dbReference>
<name>A0A8T1WFF7_9STRA</name>
<reference evidence="2" key="1">
    <citation type="submission" date="2021-02" db="EMBL/GenBank/DDBJ databases">
        <authorList>
            <person name="Palmer J.M."/>
        </authorList>
    </citation>
    <scope>NUCLEOTIDE SEQUENCE</scope>
    <source>
        <strain evidence="2">SCRP23</strain>
    </source>
</reference>
<gene>
    <name evidence="2" type="ORF">PHYBOEH_006221</name>
</gene>
<feature type="compositionally biased region" description="Low complexity" evidence="1">
    <location>
        <begin position="302"/>
        <end position="352"/>
    </location>
</feature>
<comment type="caution">
    <text evidence="2">The sequence shown here is derived from an EMBL/GenBank/DDBJ whole genome shotgun (WGS) entry which is preliminary data.</text>
</comment>
<evidence type="ECO:0000313" key="2">
    <source>
        <dbReference type="EMBL" id="KAG7392902.1"/>
    </source>
</evidence>